<dbReference type="InterPro" id="IPR013780">
    <property type="entry name" value="Glyco_hydro_b"/>
</dbReference>
<dbReference type="InterPro" id="IPR050985">
    <property type="entry name" value="Alpha-glycosidase_related"/>
</dbReference>
<proteinExistence type="inferred from homology"/>
<dbReference type="EMBL" id="JAXCGZ010020911">
    <property type="protein sequence ID" value="KAK7063208.1"/>
    <property type="molecule type" value="Genomic_DNA"/>
</dbReference>
<dbReference type="SUPFAM" id="SSF51011">
    <property type="entry name" value="Glycosyl hydrolase domain"/>
    <property type="match status" value="1"/>
</dbReference>
<dbReference type="GO" id="GO:0005975">
    <property type="term" value="P:carbohydrate metabolic process"/>
    <property type="evidence" value="ECO:0007669"/>
    <property type="project" value="InterPro"/>
</dbReference>
<dbReference type="Gene3D" id="3.20.20.80">
    <property type="entry name" value="Glycosidases"/>
    <property type="match status" value="1"/>
</dbReference>
<gene>
    <name evidence="8" type="ORF">SK128_012465</name>
</gene>
<comment type="caution">
    <text evidence="8">The sequence shown here is derived from an EMBL/GenBank/DDBJ whole genome shotgun (WGS) entry which is preliminary data.</text>
</comment>
<dbReference type="AlphaFoldDB" id="A0AAN8WJD0"/>
<protein>
    <submittedName>
        <fullName evidence="8">Uncharacterized protein</fullName>
    </submittedName>
</protein>
<evidence type="ECO:0000313" key="8">
    <source>
        <dbReference type="EMBL" id="KAK7063208.1"/>
    </source>
</evidence>
<dbReference type="InterPro" id="IPR017853">
    <property type="entry name" value="GH"/>
</dbReference>
<dbReference type="CDD" id="cd06592">
    <property type="entry name" value="GH31_NET37"/>
    <property type="match status" value="1"/>
</dbReference>
<dbReference type="PANTHER" id="PTHR43053:SF4">
    <property type="entry name" value="MYOGENESIS-REGULATING GLYCOSIDASE"/>
    <property type="match status" value="1"/>
</dbReference>
<evidence type="ECO:0000256" key="1">
    <source>
        <dbReference type="ARBA" id="ARBA00007806"/>
    </source>
</evidence>
<dbReference type="GO" id="GO:0004553">
    <property type="term" value="F:hydrolase activity, hydrolyzing O-glycosyl compounds"/>
    <property type="evidence" value="ECO:0007669"/>
    <property type="project" value="InterPro"/>
</dbReference>
<dbReference type="SUPFAM" id="SSF51445">
    <property type="entry name" value="(Trans)glycosidases"/>
    <property type="match status" value="1"/>
</dbReference>
<sequence length="636" mass="71197">MKEGLLGITLVLLIATPSSSENNPETCHNTLDIDDDILRVQHAKGQVNIDFGLTIPNGTEGVTCTEGDQCLDYGVAKVIVTQDEHCQKISWTATSLTELKDCIRLEGHWYGGGEQIRQPWPIEKEPRPETPFVTADMLQKRGEWYGGVSEAYWISSQGAAVRVEEGTPLFMSLPDNDGDSIADQLCFSAKQELPFAAPEAAPLTMNYYVCTGNDVKEAHMASYPKFFANPTGMPDLQMLTDPVWSTWAEYHTAVNDTRVWDFAMGIKSRGFNFSQVEIDDNWEACYGDAIFNPERFPDPKQLVDALHGEGFRVTLWTHPFINDDCPSYAYADQNGYFIKDENGTTQQTRWWQGLHAGMIDFTNEDAVIWWTQRLVDLQINTGIDSFKFDAGESSWIPDIFTLNVNELLWPNAFTTKYVDSVSSFGGMIETRVGMGTQRHPIFVRMLDKDSIWGEFNGLRTLVPSALHFGLLGYPYVLPDMIGGNAYVIKPNAELFIRWAQANTFMPALQFSILPWGFDENVTERCKEVTSLHTEIVPLMVQLGQEAMVSGAPIIRPTWWLCPDLEACLTADQQFLVGDNFLAAPVVYEGATTLDVVLPPGQWRLAATGEVYSGPITITLQDITIESIIYFTREATA</sequence>
<evidence type="ECO:0000259" key="7">
    <source>
        <dbReference type="Pfam" id="PF21365"/>
    </source>
</evidence>
<dbReference type="InterPro" id="IPR048395">
    <property type="entry name" value="Glyco_hydro_31_C"/>
</dbReference>
<dbReference type="InterPro" id="IPR000322">
    <property type="entry name" value="Glyco_hydro_31_TIM"/>
</dbReference>
<keyword evidence="3 4" id="KW-0326">Glycosidase</keyword>
<name>A0AAN8WJD0_HALRR</name>
<evidence type="ECO:0000256" key="3">
    <source>
        <dbReference type="ARBA" id="ARBA00023295"/>
    </source>
</evidence>
<dbReference type="Gene3D" id="2.60.40.1180">
    <property type="entry name" value="Golgi alpha-mannosidase II"/>
    <property type="match status" value="1"/>
</dbReference>
<evidence type="ECO:0000256" key="5">
    <source>
        <dbReference type="SAM" id="SignalP"/>
    </source>
</evidence>
<accession>A0AAN8WJD0</accession>
<evidence type="ECO:0000259" key="6">
    <source>
        <dbReference type="Pfam" id="PF01055"/>
    </source>
</evidence>
<comment type="similarity">
    <text evidence="1 4">Belongs to the glycosyl hydrolase 31 family.</text>
</comment>
<feature type="domain" description="Glycosyl hydrolase family 31 C-terminal" evidence="7">
    <location>
        <begin position="550"/>
        <end position="633"/>
    </location>
</feature>
<keyword evidence="5" id="KW-0732">Signal</keyword>
<dbReference type="Proteomes" id="UP001381693">
    <property type="component" value="Unassembled WGS sequence"/>
</dbReference>
<dbReference type="Pfam" id="PF01055">
    <property type="entry name" value="Glyco_hydro_31_2nd"/>
    <property type="match status" value="1"/>
</dbReference>
<dbReference type="Pfam" id="PF21365">
    <property type="entry name" value="Glyco_hydro_31_3rd"/>
    <property type="match status" value="1"/>
</dbReference>
<keyword evidence="2 4" id="KW-0378">Hydrolase</keyword>
<evidence type="ECO:0000256" key="4">
    <source>
        <dbReference type="RuleBase" id="RU361185"/>
    </source>
</evidence>
<keyword evidence="9" id="KW-1185">Reference proteome</keyword>
<organism evidence="8 9">
    <name type="scientific">Halocaridina rubra</name>
    <name type="common">Hawaiian red shrimp</name>
    <dbReference type="NCBI Taxonomy" id="373956"/>
    <lineage>
        <taxon>Eukaryota</taxon>
        <taxon>Metazoa</taxon>
        <taxon>Ecdysozoa</taxon>
        <taxon>Arthropoda</taxon>
        <taxon>Crustacea</taxon>
        <taxon>Multicrustacea</taxon>
        <taxon>Malacostraca</taxon>
        <taxon>Eumalacostraca</taxon>
        <taxon>Eucarida</taxon>
        <taxon>Decapoda</taxon>
        <taxon>Pleocyemata</taxon>
        <taxon>Caridea</taxon>
        <taxon>Atyoidea</taxon>
        <taxon>Atyidae</taxon>
        <taxon>Halocaridina</taxon>
    </lineage>
</organism>
<feature type="signal peptide" evidence="5">
    <location>
        <begin position="1"/>
        <end position="20"/>
    </location>
</feature>
<evidence type="ECO:0000256" key="2">
    <source>
        <dbReference type="ARBA" id="ARBA00022801"/>
    </source>
</evidence>
<evidence type="ECO:0000313" key="9">
    <source>
        <dbReference type="Proteomes" id="UP001381693"/>
    </source>
</evidence>
<dbReference type="PANTHER" id="PTHR43053">
    <property type="entry name" value="GLYCOSIDASE FAMILY 31"/>
    <property type="match status" value="1"/>
</dbReference>
<reference evidence="8 9" key="1">
    <citation type="submission" date="2023-11" db="EMBL/GenBank/DDBJ databases">
        <title>Halocaridina rubra genome assembly.</title>
        <authorList>
            <person name="Smith C."/>
        </authorList>
    </citation>
    <scope>NUCLEOTIDE SEQUENCE [LARGE SCALE GENOMIC DNA]</scope>
    <source>
        <strain evidence="8">EP-1</strain>
        <tissue evidence="8">Whole</tissue>
    </source>
</reference>
<feature type="domain" description="Glycoside hydrolase family 31 TIM barrel" evidence="6">
    <location>
        <begin position="246"/>
        <end position="540"/>
    </location>
</feature>
<feature type="chain" id="PRO_5043006686" evidence="5">
    <location>
        <begin position="21"/>
        <end position="636"/>
    </location>
</feature>